<evidence type="ECO:0000313" key="2">
    <source>
        <dbReference type="EnsemblProtists" id="HpaP813370"/>
    </source>
</evidence>
<dbReference type="HOGENOM" id="CLU_2459514_0_0_1"/>
<proteinExistence type="predicted"/>
<dbReference type="InParanoid" id="M4C2Q4"/>
<dbReference type="AlphaFoldDB" id="M4C2Q4"/>
<sequence length="89" mass="9845">MDRPRVKRRRRWPRSMPCVSGGHGDARASAGDDGVGTTKAAGTVKWPSNRKKTCKAARKWRSRSERGVKEEGEGVRLERSDDGYGGIFA</sequence>
<organism evidence="2 3">
    <name type="scientific">Hyaloperonospora arabidopsidis (strain Emoy2)</name>
    <name type="common">Downy mildew agent</name>
    <name type="synonym">Peronospora arabidopsidis</name>
    <dbReference type="NCBI Taxonomy" id="559515"/>
    <lineage>
        <taxon>Eukaryota</taxon>
        <taxon>Sar</taxon>
        <taxon>Stramenopiles</taxon>
        <taxon>Oomycota</taxon>
        <taxon>Peronosporomycetes</taxon>
        <taxon>Peronosporales</taxon>
        <taxon>Peronosporaceae</taxon>
        <taxon>Hyaloperonospora</taxon>
    </lineage>
</organism>
<dbReference type="EnsemblProtists" id="HpaT813370">
    <property type="protein sequence ID" value="HpaP813370"/>
    <property type="gene ID" value="HpaG813370"/>
</dbReference>
<dbReference type="EMBL" id="ABWE02002474">
    <property type="status" value="NOT_ANNOTATED_CDS"/>
    <property type="molecule type" value="Genomic_DNA"/>
</dbReference>
<feature type="compositionally biased region" description="Basic residues" evidence="1">
    <location>
        <begin position="48"/>
        <end position="61"/>
    </location>
</feature>
<accession>M4C2Q4</accession>
<reference evidence="2" key="2">
    <citation type="submission" date="2015-06" db="UniProtKB">
        <authorList>
            <consortium name="EnsemblProtists"/>
        </authorList>
    </citation>
    <scope>IDENTIFICATION</scope>
    <source>
        <strain evidence="2">Emoy2</strain>
    </source>
</reference>
<feature type="region of interest" description="Disordered" evidence="1">
    <location>
        <begin position="1"/>
        <end position="74"/>
    </location>
</feature>
<protein>
    <submittedName>
        <fullName evidence="2">Uncharacterized protein</fullName>
    </submittedName>
</protein>
<dbReference type="VEuPathDB" id="FungiDB:HpaG813370"/>
<name>M4C2Q4_HYAAE</name>
<reference evidence="3" key="1">
    <citation type="journal article" date="2010" name="Science">
        <title>Signatures of adaptation to obligate biotrophy in the Hyaloperonospora arabidopsidis genome.</title>
        <authorList>
            <person name="Baxter L."/>
            <person name="Tripathy S."/>
            <person name="Ishaque N."/>
            <person name="Boot N."/>
            <person name="Cabral A."/>
            <person name="Kemen E."/>
            <person name="Thines M."/>
            <person name="Ah-Fong A."/>
            <person name="Anderson R."/>
            <person name="Badejoko W."/>
            <person name="Bittner-Eddy P."/>
            <person name="Boore J.L."/>
            <person name="Chibucos M.C."/>
            <person name="Coates M."/>
            <person name="Dehal P."/>
            <person name="Delehaunty K."/>
            <person name="Dong S."/>
            <person name="Downton P."/>
            <person name="Dumas B."/>
            <person name="Fabro G."/>
            <person name="Fronick C."/>
            <person name="Fuerstenberg S.I."/>
            <person name="Fulton L."/>
            <person name="Gaulin E."/>
            <person name="Govers F."/>
            <person name="Hughes L."/>
            <person name="Humphray S."/>
            <person name="Jiang R.H."/>
            <person name="Judelson H."/>
            <person name="Kamoun S."/>
            <person name="Kyung K."/>
            <person name="Meijer H."/>
            <person name="Minx P."/>
            <person name="Morris P."/>
            <person name="Nelson J."/>
            <person name="Phuntumart V."/>
            <person name="Qutob D."/>
            <person name="Rehmany A."/>
            <person name="Rougon-Cardoso A."/>
            <person name="Ryden P."/>
            <person name="Torto-Alalibo T."/>
            <person name="Studholme D."/>
            <person name="Wang Y."/>
            <person name="Win J."/>
            <person name="Wood J."/>
            <person name="Clifton S.W."/>
            <person name="Rogers J."/>
            <person name="Van den Ackerveken G."/>
            <person name="Jones J.D."/>
            <person name="McDowell J.M."/>
            <person name="Beynon J."/>
            <person name="Tyler B.M."/>
        </authorList>
    </citation>
    <scope>NUCLEOTIDE SEQUENCE [LARGE SCALE GENOMIC DNA]</scope>
    <source>
        <strain evidence="3">Emoy2</strain>
    </source>
</reference>
<evidence type="ECO:0000256" key="1">
    <source>
        <dbReference type="SAM" id="MobiDB-lite"/>
    </source>
</evidence>
<feature type="compositionally biased region" description="Basic and acidic residues" evidence="1">
    <location>
        <begin position="62"/>
        <end position="74"/>
    </location>
</feature>
<keyword evidence="3" id="KW-1185">Reference proteome</keyword>
<evidence type="ECO:0000313" key="3">
    <source>
        <dbReference type="Proteomes" id="UP000011713"/>
    </source>
</evidence>
<feature type="compositionally biased region" description="Basic residues" evidence="1">
    <location>
        <begin position="1"/>
        <end position="13"/>
    </location>
</feature>
<dbReference type="Proteomes" id="UP000011713">
    <property type="component" value="Unassembled WGS sequence"/>
</dbReference>